<sequence>MAHRSVVDTAASGVYLEILREILDLMSSTHAGGERLLFERRSSLRQALPSGVPASLHLPSGRTGFVTLGDISRAGACIVRRGSLDVQTNDHVFLNISDYGHFQSVYLSACVKWMNILSHQILVGLAFTDGPLLPGTILDQYFDKALLAPESLDV</sequence>
<dbReference type="InterPro" id="IPR009875">
    <property type="entry name" value="PilZ_domain"/>
</dbReference>
<evidence type="ECO:0000313" key="3">
    <source>
        <dbReference type="Proteomes" id="UP000238218"/>
    </source>
</evidence>
<evidence type="ECO:0000259" key="1">
    <source>
        <dbReference type="Pfam" id="PF07238"/>
    </source>
</evidence>
<proteinExistence type="predicted"/>
<dbReference type="Pfam" id="PF07238">
    <property type="entry name" value="PilZ"/>
    <property type="match status" value="1"/>
</dbReference>
<name>A0ABX5F6M8_9CHRO</name>
<feature type="domain" description="PilZ" evidence="1">
    <location>
        <begin position="39"/>
        <end position="140"/>
    </location>
</feature>
<protein>
    <recommendedName>
        <fullName evidence="1">PilZ domain-containing protein</fullName>
    </recommendedName>
</protein>
<dbReference type="Proteomes" id="UP000238218">
    <property type="component" value="Unassembled WGS sequence"/>
</dbReference>
<dbReference type="RefSeq" id="WP_106221238.1">
    <property type="nucleotide sequence ID" value="NZ_PVWP01000006.1"/>
</dbReference>
<evidence type="ECO:0000313" key="2">
    <source>
        <dbReference type="EMBL" id="PSB37215.1"/>
    </source>
</evidence>
<comment type="caution">
    <text evidence="2">The sequence shown here is derived from an EMBL/GenBank/DDBJ whole genome shotgun (WGS) entry which is preliminary data.</text>
</comment>
<dbReference type="EMBL" id="PVWP01000006">
    <property type="protein sequence ID" value="PSB37215.1"/>
    <property type="molecule type" value="Genomic_DNA"/>
</dbReference>
<keyword evidence="3" id="KW-1185">Reference proteome</keyword>
<reference evidence="2 3" key="2">
    <citation type="submission" date="2018-03" db="EMBL/GenBank/DDBJ databases">
        <title>The ancient ancestry and fast evolution of plastids.</title>
        <authorList>
            <person name="Moore K.R."/>
            <person name="Magnabosco C."/>
            <person name="Momper L."/>
            <person name="Gold D.A."/>
            <person name="Bosak T."/>
            <person name="Fournier G.P."/>
        </authorList>
    </citation>
    <scope>NUCLEOTIDE SEQUENCE [LARGE SCALE GENOMIC DNA]</scope>
    <source>
        <strain evidence="2 3">CCALA 015</strain>
    </source>
</reference>
<accession>A0ABX5F6M8</accession>
<reference evidence="2 3" key="1">
    <citation type="submission" date="2018-02" db="EMBL/GenBank/DDBJ databases">
        <authorList>
            <person name="Moore K."/>
            <person name="Momper L."/>
        </authorList>
    </citation>
    <scope>NUCLEOTIDE SEQUENCE [LARGE SCALE GENOMIC DNA]</scope>
    <source>
        <strain evidence="2 3">CCALA 015</strain>
    </source>
</reference>
<gene>
    <name evidence="2" type="ORF">C7B81_09665</name>
</gene>
<dbReference type="SUPFAM" id="SSF141371">
    <property type="entry name" value="PilZ domain-like"/>
    <property type="match status" value="1"/>
</dbReference>
<organism evidence="2 3">
    <name type="scientific">Aphanothece cf. minutissima CCALA 015</name>
    <dbReference type="NCBI Taxonomy" id="2107695"/>
    <lineage>
        <taxon>Bacteria</taxon>
        <taxon>Bacillati</taxon>
        <taxon>Cyanobacteriota</taxon>
        <taxon>Cyanophyceae</taxon>
        <taxon>Oscillatoriophycideae</taxon>
        <taxon>Chroococcales</taxon>
        <taxon>Aphanothecaceae</taxon>
        <taxon>Aphanothece</taxon>
    </lineage>
</organism>